<dbReference type="PANTHER" id="PTHR38042">
    <property type="entry name" value="UROPORPHYRINOGEN-III SYNTHASE, CHLOROPLASTIC"/>
    <property type="match status" value="1"/>
</dbReference>
<accession>A0A1C2DF23</accession>
<organism evidence="11 12">
    <name type="scientific">Mesorhizobium hungaricum</name>
    <dbReference type="NCBI Taxonomy" id="1566387"/>
    <lineage>
        <taxon>Bacteria</taxon>
        <taxon>Pseudomonadati</taxon>
        <taxon>Pseudomonadota</taxon>
        <taxon>Alphaproteobacteria</taxon>
        <taxon>Hyphomicrobiales</taxon>
        <taxon>Phyllobacteriaceae</taxon>
        <taxon>Mesorhizobium</taxon>
    </lineage>
</organism>
<keyword evidence="5 9" id="KW-0627">Porphyrin biosynthesis</keyword>
<dbReference type="PANTHER" id="PTHR38042:SF1">
    <property type="entry name" value="UROPORPHYRINOGEN-III SYNTHASE, CHLOROPLASTIC"/>
    <property type="match status" value="1"/>
</dbReference>
<dbReference type="Gene3D" id="3.40.50.10090">
    <property type="match status" value="2"/>
</dbReference>
<comment type="catalytic activity">
    <reaction evidence="8 9">
        <text>hydroxymethylbilane = uroporphyrinogen III + H2O</text>
        <dbReference type="Rhea" id="RHEA:18965"/>
        <dbReference type="ChEBI" id="CHEBI:15377"/>
        <dbReference type="ChEBI" id="CHEBI:57308"/>
        <dbReference type="ChEBI" id="CHEBI:57845"/>
        <dbReference type="EC" id="4.2.1.75"/>
    </reaction>
</comment>
<evidence type="ECO:0000256" key="1">
    <source>
        <dbReference type="ARBA" id="ARBA00004772"/>
    </source>
</evidence>
<dbReference type="UniPathway" id="UPA00251">
    <property type="reaction ID" value="UER00320"/>
</dbReference>
<dbReference type="AlphaFoldDB" id="A0A1C2DF23"/>
<evidence type="ECO:0000256" key="3">
    <source>
        <dbReference type="ARBA" id="ARBA00013109"/>
    </source>
</evidence>
<feature type="domain" description="Tetrapyrrole biosynthesis uroporphyrinogen III synthase" evidence="10">
    <location>
        <begin position="15"/>
        <end position="231"/>
    </location>
</feature>
<dbReference type="CDD" id="cd06578">
    <property type="entry name" value="HemD"/>
    <property type="match status" value="1"/>
</dbReference>
<evidence type="ECO:0000256" key="4">
    <source>
        <dbReference type="ARBA" id="ARBA00023239"/>
    </source>
</evidence>
<comment type="caution">
    <text evidence="11">The sequence shown here is derived from an EMBL/GenBank/DDBJ whole genome shotgun (WGS) entry which is preliminary data.</text>
</comment>
<dbReference type="SUPFAM" id="SSF69618">
    <property type="entry name" value="HemD-like"/>
    <property type="match status" value="1"/>
</dbReference>
<dbReference type="GO" id="GO:0004852">
    <property type="term" value="F:uroporphyrinogen-III synthase activity"/>
    <property type="evidence" value="ECO:0007669"/>
    <property type="project" value="UniProtKB-UniRule"/>
</dbReference>
<gene>
    <name evidence="11" type="ORF">QV13_27525</name>
</gene>
<dbReference type="InterPro" id="IPR036108">
    <property type="entry name" value="4pyrrol_syn_uPrphyn_synt_sf"/>
</dbReference>
<comment type="similarity">
    <text evidence="2 9">Belongs to the uroporphyrinogen-III synthase family.</text>
</comment>
<dbReference type="EMBL" id="MDEO01000036">
    <property type="protein sequence ID" value="OCX13265.1"/>
    <property type="molecule type" value="Genomic_DNA"/>
</dbReference>
<evidence type="ECO:0000256" key="6">
    <source>
        <dbReference type="ARBA" id="ARBA00037589"/>
    </source>
</evidence>
<dbReference type="Proteomes" id="UP000094412">
    <property type="component" value="Unassembled WGS sequence"/>
</dbReference>
<evidence type="ECO:0000256" key="8">
    <source>
        <dbReference type="ARBA" id="ARBA00048617"/>
    </source>
</evidence>
<dbReference type="RefSeq" id="WP_024923092.1">
    <property type="nucleotide sequence ID" value="NZ_MDEO01000036.1"/>
</dbReference>
<proteinExistence type="inferred from homology"/>
<evidence type="ECO:0000313" key="12">
    <source>
        <dbReference type="Proteomes" id="UP000094412"/>
    </source>
</evidence>
<evidence type="ECO:0000313" key="11">
    <source>
        <dbReference type="EMBL" id="OCX13265.1"/>
    </source>
</evidence>
<dbReference type="EC" id="4.2.1.75" evidence="3 9"/>
<reference evidence="11 12" key="1">
    <citation type="submission" date="2016-08" db="EMBL/GenBank/DDBJ databases">
        <title>Whole genome sequence of Mesorhizobium sp. strain UASWS1009 isolated from industrial sewage.</title>
        <authorList>
            <person name="Crovadore J."/>
            <person name="Calmin G."/>
            <person name="Chablais R."/>
            <person name="Cochard B."/>
            <person name="Lefort F."/>
        </authorList>
    </citation>
    <scope>NUCLEOTIDE SEQUENCE [LARGE SCALE GENOMIC DNA]</scope>
    <source>
        <strain evidence="11 12">UASWS1009</strain>
    </source>
</reference>
<evidence type="ECO:0000259" key="10">
    <source>
        <dbReference type="Pfam" id="PF02602"/>
    </source>
</evidence>
<dbReference type="STRING" id="1566387.QV13_27525"/>
<evidence type="ECO:0000256" key="5">
    <source>
        <dbReference type="ARBA" id="ARBA00023244"/>
    </source>
</evidence>
<dbReference type="InterPro" id="IPR003754">
    <property type="entry name" value="4pyrrol_synth_uPrphyn_synth"/>
</dbReference>
<dbReference type="GO" id="GO:0006780">
    <property type="term" value="P:uroporphyrinogen III biosynthetic process"/>
    <property type="evidence" value="ECO:0007669"/>
    <property type="project" value="UniProtKB-UniRule"/>
</dbReference>
<keyword evidence="12" id="KW-1185">Reference proteome</keyword>
<dbReference type="Pfam" id="PF02602">
    <property type="entry name" value="HEM4"/>
    <property type="match status" value="1"/>
</dbReference>
<evidence type="ECO:0000256" key="2">
    <source>
        <dbReference type="ARBA" id="ARBA00008133"/>
    </source>
</evidence>
<comment type="pathway">
    <text evidence="1 9">Porphyrin-containing compound metabolism; protoporphyrin-IX biosynthesis; coproporphyrinogen-III from 5-aminolevulinate: step 3/4.</text>
</comment>
<sequence>MVRVVVTRPQPGASRTAARLRKLGLEPILIPLSETKALDIDIQSLPADIAAAAVTSSNAIRHASAELIQRLAGLPCHVVGPKTADAARSAGLSVAEIGQGDAEALADRIAPSLAGKTVVYLCGHVRFSAFETGLSAKNVNVVPLEIYDTLAIHQAGVVVMKRLAGRPADAVLLYSAKAAQAFSELARRPELARYFDETRILVLSERVASSFGPVAPGRLVVAGEPNEDALLALLDPAD</sequence>
<evidence type="ECO:0000256" key="7">
    <source>
        <dbReference type="ARBA" id="ARBA00040167"/>
    </source>
</evidence>
<name>A0A1C2DF23_9HYPH</name>
<evidence type="ECO:0000256" key="9">
    <source>
        <dbReference type="RuleBase" id="RU366031"/>
    </source>
</evidence>
<dbReference type="InterPro" id="IPR039793">
    <property type="entry name" value="UROS/Hem4"/>
</dbReference>
<comment type="function">
    <text evidence="6 9">Catalyzes cyclization of the linear tetrapyrrole, hydroxymethylbilane, to the macrocyclic uroporphyrinogen III.</text>
</comment>
<keyword evidence="4 9" id="KW-0456">Lyase</keyword>
<protein>
    <recommendedName>
        <fullName evidence="7 9">Uroporphyrinogen-III synthase</fullName>
        <ecNumber evidence="3 9">4.2.1.75</ecNumber>
    </recommendedName>
</protein>
<dbReference type="OrthoDB" id="7163809at2"/>
<dbReference type="GO" id="GO:0006782">
    <property type="term" value="P:protoporphyrinogen IX biosynthetic process"/>
    <property type="evidence" value="ECO:0007669"/>
    <property type="project" value="UniProtKB-UniRule"/>
</dbReference>